<evidence type="ECO:0000256" key="12">
    <source>
        <dbReference type="ARBA" id="ARBA00023040"/>
    </source>
</evidence>
<dbReference type="SMART" id="SM00219">
    <property type="entry name" value="TyrKc"/>
    <property type="match status" value="1"/>
</dbReference>
<dbReference type="GO" id="GO:0004714">
    <property type="term" value="F:transmembrane receptor protein tyrosine kinase activity"/>
    <property type="evidence" value="ECO:0007669"/>
    <property type="project" value="UniProtKB-EC"/>
</dbReference>
<feature type="domain" description="Protein kinase" evidence="23">
    <location>
        <begin position="819"/>
        <end position="1000"/>
    </location>
</feature>
<evidence type="ECO:0000256" key="22">
    <source>
        <dbReference type="SAM" id="Phobius"/>
    </source>
</evidence>
<dbReference type="SUPFAM" id="SSF56112">
    <property type="entry name" value="Protein kinase-like (PK-like)"/>
    <property type="match status" value="1"/>
</dbReference>
<keyword evidence="10 21" id="KW-0067">ATP-binding</keyword>
<evidence type="ECO:0000256" key="4">
    <source>
        <dbReference type="ARBA" id="ARBA00022679"/>
    </source>
</evidence>
<keyword evidence="5 22" id="KW-0812">Transmembrane</keyword>
<feature type="transmembrane region" description="Helical" evidence="22">
    <location>
        <begin position="763"/>
        <end position="787"/>
    </location>
</feature>
<keyword evidence="9" id="KW-0418">Kinase</keyword>
<dbReference type="GO" id="GO:0038039">
    <property type="term" value="C:G protein-coupled receptor heterodimeric complex"/>
    <property type="evidence" value="ECO:0007669"/>
    <property type="project" value="TreeGrafter"/>
</dbReference>
<reference evidence="24 25" key="1">
    <citation type="submission" date="2023-11" db="EMBL/GenBank/DDBJ databases">
        <title>Halocaridina rubra genome assembly.</title>
        <authorList>
            <person name="Smith C."/>
        </authorList>
    </citation>
    <scope>NUCLEOTIDE SEQUENCE [LARGE SCALE GENOMIC DNA]</scope>
    <source>
        <strain evidence="24">EP-1</strain>
        <tissue evidence="24">Whole</tissue>
    </source>
</reference>
<organism evidence="24 25">
    <name type="scientific">Halocaridina rubra</name>
    <name type="common">Hawaiian red shrimp</name>
    <dbReference type="NCBI Taxonomy" id="373956"/>
    <lineage>
        <taxon>Eukaryota</taxon>
        <taxon>Metazoa</taxon>
        <taxon>Ecdysozoa</taxon>
        <taxon>Arthropoda</taxon>
        <taxon>Crustacea</taxon>
        <taxon>Multicrustacea</taxon>
        <taxon>Malacostraca</taxon>
        <taxon>Eumalacostraca</taxon>
        <taxon>Eucarida</taxon>
        <taxon>Decapoda</taxon>
        <taxon>Pleocyemata</taxon>
        <taxon>Caridea</taxon>
        <taxon>Atyoidea</taxon>
        <taxon>Atyidae</taxon>
        <taxon>Halocaridina</taxon>
    </lineage>
</organism>
<keyword evidence="11 22" id="KW-1133">Transmembrane helix</keyword>
<evidence type="ECO:0000256" key="7">
    <source>
        <dbReference type="ARBA" id="ARBA00022737"/>
    </source>
</evidence>
<evidence type="ECO:0000256" key="6">
    <source>
        <dbReference type="ARBA" id="ARBA00022729"/>
    </source>
</evidence>
<evidence type="ECO:0000256" key="17">
    <source>
        <dbReference type="ARBA" id="ARBA00023180"/>
    </source>
</evidence>
<keyword evidence="7" id="KW-0677">Repeat</keyword>
<comment type="subcellular location">
    <subcellularLocation>
        <location evidence="1">Membrane</location>
        <topology evidence="1">Single-pass membrane protein</topology>
    </subcellularLocation>
</comment>
<dbReference type="CDD" id="cd06366">
    <property type="entry name" value="PBP1_GABAb_receptor"/>
    <property type="match status" value="1"/>
</dbReference>
<dbReference type="GO" id="GO:0005524">
    <property type="term" value="F:ATP binding"/>
    <property type="evidence" value="ECO:0007669"/>
    <property type="project" value="UniProtKB-UniRule"/>
</dbReference>
<keyword evidence="18" id="KW-0807">Transducer</keyword>
<evidence type="ECO:0000256" key="21">
    <source>
        <dbReference type="PROSITE-ProRule" id="PRU10141"/>
    </source>
</evidence>
<dbReference type="PRINTS" id="PR01176">
    <property type="entry name" value="GABABRECEPTR"/>
</dbReference>
<sequence>MALHRLAVKNELSNNTVPTAMINVEVWLPPTTMGDNITARMDCGSHSSGSRFGWYVSKNSYDKEKGLITDHWRFFKLPNVTYIFSLTEAEDSALRARYTKDENDRYYCEAHYCIEGIYTPDLCKSDYRCAVLFVGEHNSYSAFLVDQVHQEELYVKIAWIGPNLIPEFFCHFRNWRPSVLFDWYPNSLSNMPEFMPVSFPPCNSYQGPTTSYLCNYELHSMKKLIWERLADSAKFAVEAVERFYLHEEDYRDLLTHYNERTTTCNSNSTALAKKDINKVIEEVACDWLREAKHSNGMQVWNDWLPHNYAAKTVLWIAGIFPMSLDAEATFSSGTLYNAAQMAIARINNDTNILSDFALTLMIQDGKCRSEDVLASFIRYVRKGSSDPNSPPFEHMIGVLGPACSDTVEPLAGVAKHFHTVVLSYSAEGAIFNEHEKYPSFFRTIPENKMYGSVYLELFKLFEWQQVASLAEDCNKYSEYLTLLDNMLPKDINLENFRFPKSSTRNMTDHLLKLKDKTYRIIIGDFYAGTAREVLCEAYHQNMTAKYNYVWFLPRWFAAKWYVVQPDEKIPCDESMMLEAVDRHMSLGYAYYAPDNFTFHEGITVGDWREDYKMRYGGGVEYPADYAGYTYDAVWTYAFALEKLLKEDRTHVANLHSEKTNKRFVDFIRNTDFEGVSGNIKFNAGPSRESIINIMQYVVNENRTGGEYVTVGQFFPAGNGSTKGKLSLVKTETKFYHGIPTDGIVPDTCLFQTFSDLLGVSCDVTIVIVMVLIFSVFAVMLIALFIVYKKKYEKMIPEQPVWPLGGLISLNEWELPREKVVINRTIGEGAFGTVFGGECQFGDNTPWIAVAVKTLKVGSTVEEKLDFLGEAEMMKRFNHKNIIQLLGLCTHQEPIYMIMEFMLYGDMKIYLLARRHLVSDRTLQTEEDEVSSKRLTSMALDACRALAYLAEHRYVHRDVACRNCLVSADRTVKLSDFGMTRPIYENEYYRFNRKGNSIESH</sequence>
<dbReference type="EMBL" id="JAXCGZ010019229">
    <property type="protein sequence ID" value="KAK7066387.1"/>
    <property type="molecule type" value="Genomic_DNA"/>
</dbReference>
<dbReference type="InterPro" id="IPR008266">
    <property type="entry name" value="Tyr_kinase_AS"/>
</dbReference>
<dbReference type="Gene3D" id="1.10.510.10">
    <property type="entry name" value="Transferase(Phosphotransferase) domain 1"/>
    <property type="match status" value="1"/>
</dbReference>
<evidence type="ECO:0000256" key="3">
    <source>
        <dbReference type="ARBA" id="ARBA00022553"/>
    </source>
</evidence>
<proteinExistence type="predicted"/>
<evidence type="ECO:0000256" key="11">
    <source>
        <dbReference type="ARBA" id="ARBA00022989"/>
    </source>
</evidence>
<evidence type="ECO:0000256" key="8">
    <source>
        <dbReference type="ARBA" id="ARBA00022741"/>
    </source>
</evidence>
<keyword evidence="12" id="KW-0297">G-protein coupled receptor</keyword>
<dbReference type="PANTHER" id="PTHR10519:SF20">
    <property type="entry name" value="G-PROTEIN COUPLED RECEPTOR 156-RELATED"/>
    <property type="match status" value="1"/>
</dbReference>
<keyword evidence="13 22" id="KW-0472">Membrane</keyword>
<dbReference type="InterPro" id="IPR011009">
    <property type="entry name" value="Kinase-like_dom_sf"/>
</dbReference>
<keyword evidence="3" id="KW-0597">Phosphoprotein</keyword>
<evidence type="ECO:0000256" key="5">
    <source>
        <dbReference type="ARBA" id="ARBA00022692"/>
    </source>
</evidence>
<dbReference type="SUPFAM" id="SSF53822">
    <property type="entry name" value="Periplasmic binding protein-like I"/>
    <property type="match status" value="1"/>
</dbReference>
<evidence type="ECO:0000256" key="16">
    <source>
        <dbReference type="ARBA" id="ARBA00023170"/>
    </source>
</evidence>
<dbReference type="AlphaFoldDB" id="A0AAN8WHP2"/>
<evidence type="ECO:0000313" key="25">
    <source>
        <dbReference type="Proteomes" id="UP001381693"/>
    </source>
</evidence>
<evidence type="ECO:0000256" key="19">
    <source>
        <dbReference type="ARBA" id="ARBA00023319"/>
    </source>
</evidence>
<evidence type="ECO:0000256" key="20">
    <source>
        <dbReference type="ARBA" id="ARBA00056965"/>
    </source>
</evidence>
<keyword evidence="15" id="KW-1015">Disulfide bond</keyword>
<dbReference type="InterPro" id="IPR028082">
    <property type="entry name" value="Peripla_BP_I"/>
</dbReference>
<keyword evidence="17" id="KW-0325">Glycoprotein</keyword>
<keyword evidence="4" id="KW-0808">Transferase</keyword>
<evidence type="ECO:0000256" key="9">
    <source>
        <dbReference type="ARBA" id="ARBA00022777"/>
    </source>
</evidence>
<dbReference type="InterPro" id="IPR000719">
    <property type="entry name" value="Prot_kinase_dom"/>
</dbReference>
<dbReference type="PANTHER" id="PTHR10519">
    <property type="entry name" value="GABA-B RECEPTOR"/>
    <property type="match status" value="1"/>
</dbReference>
<dbReference type="PROSITE" id="PS00107">
    <property type="entry name" value="PROTEIN_KINASE_ATP"/>
    <property type="match status" value="1"/>
</dbReference>
<dbReference type="EC" id="2.7.10.1" evidence="2"/>
<dbReference type="InterPro" id="IPR001245">
    <property type="entry name" value="Ser-Thr/Tyr_kinase_cat_dom"/>
</dbReference>
<comment type="caution">
    <text evidence="24">The sequence shown here is derived from an EMBL/GenBank/DDBJ whole genome shotgun (WGS) entry which is preliminary data.</text>
</comment>
<evidence type="ECO:0000256" key="13">
    <source>
        <dbReference type="ARBA" id="ARBA00023136"/>
    </source>
</evidence>
<evidence type="ECO:0000256" key="14">
    <source>
        <dbReference type="ARBA" id="ARBA00023137"/>
    </source>
</evidence>
<keyword evidence="16" id="KW-0675">Receptor</keyword>
<dbReference type="Gene3D" id="3.40.50.2300">
    <property type="match status" value="2"/>
</dbReference>
<evidence type="ECO:0000256" key="15">
    <source>
        <dbReference type="ARBA" id="ARBA00023157"/>
    </source>
</evidence>
<evidence type="ECO:0000256" key="10">
    <source>
        <dbReference type="ARBA" id="ARBA00022840"/>
    </source>
</evidence>
<comment type="function">
    <text evidence="20">Receptor for basic fibroblast growth factor.</text>
</comment>
<name>A0AAN8WHP2_HALRR</name>
<evidence type="ECO:0000313" key="24">
    <source>
        <dbReference type="EMBL" id="KAK7066387.1"/>
    </source>
</evidence>
<dbReference type="Pfam" id="PF07714">
    <property type="entry name" value="PK_Tyr_Ser-Thr"/>
    <property type="match status" value="1"/>
</dbReference>
<keyword evidence="25" id="KW-1185">Reference proteome</keyword>
<gene>
    <name evidence="24" type="ORF">SK128_019983</name>
</gene>
<keyword evidence="19" id="KW-0393">Immunoglobulin domain</keyword>
<dbReference type="Gene3D" id="3.30.200.20">
    <property type="entry name" value="Phosphorylase Kinase, domain 1"/>
    <property type="match status" value="1"/>
</dbReference>
<keyword evidence="8 21" id="KW-0547">Nucleotide-binding</keyword>
<dbReference type="InterPro" id="IPR020635">
    <property type="entry name" value="Tyr_kinase_cat_dom"/>
</dbReference>
<dbReference type="InterPro" id="IPR017441">
    <property type="entry name" value="Protein_kinase_ATP_BS"/>
</dbReference>
<dbReference type="PROSITE" id="PS50011">
    <property type="entry name" value="PROTEIN_KINASE_DOM"/>
    <property type="match status" value="1"/>
</dbReference>
<keyword evidence="6" id="KW-0732">Signal</keyword>
<evidence type="ECO:0000256" key="1">
    <source>
        <dbReference type="ARBA" id="ARBA00004167"/>
    </source>
</evidence>
<evidence type="ECO:0000259" key="23">
    <source>
        <dbReference type="PROSITE" id="PS50011"/>
    </source>
</evidence>
<evidence type="ECO:0000256" key="18">
    <source>
        <dbReference type="ARBA" id="ARBA00023224"/>
    </source>
</evidence>
<evidence type="ECO:0000256" key="2">
    <source>
        <dbReference type="ARBA" id="ARBA00011902"/>
    </source>
</evidence>
<protein>
    <recommendedName>
        <fullName evidence="2">receptor protein-tyrosine kinase</fullName>
        <ecNumber evidence="2">2.7.10.1</ecNumber>
    </recommendedName>
</protein>
<feature type="binding site" evidence="21">
    <location>
        <position position="852"/>
    </location>
    <ligand>
        <name>ATP</name>
        <dbReference type="ChEBI" id="CHEBI:30616"/>
    </ligand>
</feature>
<dbReference type="GO" id="GO:0007214">
    <property type="term" value="P:gamma-aminobutyric acid signaling pathway"/>
    <property type="evidence" value="ECO:0007669"/>
    <property type="project" value="TreeGrafter"/>
</dbReference>
<dbReference type="Proteomes" id="UP001381693">
    <property type="component" value="Unassembled WGS sequence"/>
</dbReference>
<dbReference type="Pfam" id="PF01094">
    <property type="entry name" value="ANF_receptor"/>
    <property type="match status" value="1"/>
</dbReference>
<accession>A0AAN8WHP2</accession>
<dbReference type="InterPro" id="IPR001828">
    <property type="entry name" value="ANF_lig-bd_rcpt"/>
</dbReference>
<dbReference type="GO" id="GO:0004965">
    <property type="term" value="F:G protein-coupled GABA receptor activity"/>
    <property type="evidence" value="ECO:0007669"/>
    <property type="project" value="InterPro"/>
</dbReference>
<dbReference type="FunFam" id="3.30.200.20:FF:000593">
    <property type="entry name" value="Predicted protein"/>
    <property type="match status" value="1"/>
</dbReference>
<dbReference type="InterPro" id="IPR002455">
    <property type="entry name" value="GPCR3_GABA-B"/>
</dbReference>
<dbReference type="PROSITE" id="PS00109">
    <property type="entry name" value="PROTEIN_KINASE_TYR"/>
    <property type="match status" value="1"/>
</dbReference>
<keyword evidence="14" id="KW-0829">Tyrosine-protein kinase</keyword>